<keyword evidence="4" id="KW-1185">Reference proteome</keyword>
<evidence type="ECO:0000313" key="3">
    <source>
        <dbReference type="EnsemblPlants" id="PAC:32975562.CDS.1"/>
    </source>
</evidence>
<feature type="compositionally biased region" description="Polar residues" evidence="1">
    <location>
        <begin position="615"/>
        <end position="631"/>
    </location>
</feature>
<feature type="compositionally biased region" description="Polar residues" evidence="1">
    <location>
        <begin position="272"/>
        <end position="285"/>
    </location>
</feature>
<protein>
    <submittedName>
        <fullName evidence="2 3">Uncharacterized protein</fullName>
    </submittedName>
</protein>
<dbReference type="Gramene" id="Pp3c6_22450V3.1">
    <property type="protein sequence ID" value="PAC:32975562.CDS.1"/>
    <property type="gene ID" value="Pp3c6_22450"/>
</dbReference>
<sequence length="794" mass="87068">MARVSTASTEADFLPAMVPFDWESAPGRPAKQSMKKSACDGDAFAKRDIEPPSLQLPPGQRPKDGFYLPYSRPMEYPKLQNEEHVKVRGIVSRAREWFSLKVPECSSKTSTPLKSFKPPWIRKEGVHSCASIFNPLSGNKIVSRITRRMLVEFQKKQSSLRRCLPSKLGSENQKKGHPSHDDPNRGRRLDSADEEYVTAADSSTLVCSLRSSPCHDHRHVQNSSVVAPKQSQVVASSRFMATMLMSLCSEADEVHAAAVHGTENKCSDENRLSQSTSRRGLSTSSESIVATPLTVPDVSEIVMDQASETILIREKIKYPAPIIAEVHLPTLPVADRKNRSESLQKELGKDGQPFENSRSGKLAPSSRHQSEDYAETCNRKIVPDHKDVANEHTLISKASPGRRVMRTRGPCNASFSWKSCGTQGQLHQESFSTLVESHGQESGNSDFVKDIFEDAREEYERRSSYSSLVRNYSTGSSSSSSPEHEVVRRRPDSLSAPIHTYKVAPVAVSEPGNALGSIRCQSNAEQSHMIDHSLEERSEWEKRHATTAISSHLHPMQKQGLQQGTGSGRIRIREMRAPISTNIWKEVLISSPLWPALSKAHAASGDDNKDESDWLSDSISTDSSEYETPSAISHPPLVSSPARCNSPSPRPATRNVSKNLLESSQLHQSELLQQQSHSESPPTASVMAHHGSPTGRSSGFQEGMATSHSFSCRTYASGVTFATPEYPTESVVFEGPDLAPVSRFARTSTSTVMSKLAQWEAGAGAGSSSKSLPTLLSRRSIAKCSTTTSTPVTK</sequence>
<feature type="compositionally biased region" description="Basic and acidic residues" evidence="1">
    <location>
        <begin position="482"/>
        <end position="492"/>
    </location>
</feature>
<dbReference type="EnsemblPlants" id="Pp3c6_22450V3.2">
    <property type="protein sequence ID" value="PAC:32975563.CDS.1"/>
    <property type="gene ID" value="Pp3c6_22450"/>
</dbReference>
<dbReference type="Gramene" id="Pp3c6_22450V3.2">
    <property type="protein sequence ID" value="PAC:32975563.CDS.1"/>
    <property type="gene ID" value="Pp3c6_22450"/>
</dbReference>
<gene>
    <name evidence="3" type="primary">LOC112283325</name>
    <name evidence="2" type="ORF">PHYPA_009333</name>
</gene>
<evidence type="ECO:0000256" key="1">
    <source>
        <dbReference type="SAM" id="MobiDB-lite"/>
    </source>
</evidence>
<feature type="compositionally biased region" description="Polar residues" evidence="1">
    <location>
        <begin position="694"/>
        <end position="704"/>
    </location>
</feature>
<evidence type="ECO:0000313" key="2">
    <source>
        <dbReference type="EMBL" id="PNR52958.1"/>
    </source>
</evidence>
<feature type="compositionally biased region" description="Basic and acidic residues" evidence="1">
    <location>
        <begin position="335"/>
        <end position="349"/>
    </location>
</feature>
<feature type="region of interest" description="Disordered" evidence="1">
    <location>
        <begin position="463"/>
        <end position="493"/>
    </location>
</feature>
<dbReference type="EnsemblPlants" id="Pp3c6_22450V3.1">
    <property type="protein sequence ID" value="PAC:32975562.CDS.1"/>
    <property type="gene ID" value="Pp3c6_22450"/>
</dbReference>
<feature type="region of interest" description="Disordered" evidence="1">
    <location>
        <begin position="164"/>
        <end position="193"/>
    </location>
</feature>
<feature type="region of interest" description="Disordered" evidence="1">
    <location>
        <begin position="669"/>
        <end position="704"/>
    </location>
</feature>
<evidence type="ECO:0000313" key="4">
    <source>
        <dbReference type="Proteomes" id="UP000006727"/>
    </source>
</evidence>
<feature type="region of interest" description="Disordered" evidence="1">
    <location>
        <begin position="601"/>
        <end position="655"/>
    </location>
</feature>
<dbReference type="HOGENOM" id="CLU_353904_0_0_1"/>
<feature type="region of interest" description="Disordered" evidence="1">
    <location>
        <begin position="335"/>
        <end position="374"/>
    </location>
</feature>
<accession>A9SQC1</accession>
<feature type="region of interest" description="Disordered" evidence="1">
    <location>
        <begin position="261"/>
        <end position="285"/>
    </location>
</feature>
<dbReference type="EMBL" id="ABEU02000006">
    <property type="protein sequence ID" value="PNR52958.1"/>
    <property type="molecule type" value="Genomic_DNA"/>
</dbReference>
<dbReference type="Proteomes" id="UP000006727">
    <property type="component" value="Chromosome 6"/>
</dbReference>
<dbReference type="OrthoDB" id="10664760at2759"/>
<reference evidence="2 4" key="2">
    <citation type="journal article" date="2018" name="Plant J.">
        <title>The Physcomitrella patens chromosome-scale assembly reveals moss genome structure and evolution.</title>
        <authorList>
            <person name="Lang D."/>
            <person name="Ullrich K.K."/>
            <person name="Murat F."/>
            <person name="Fuchs J."/>
            <person name="Jenkins J."/>
            <person name="Haas F.B."/>
            <person name="Piednoel M."/>
            <person name="Gundlach H."/>
            <person name="Van Bel M."/>
            <person name="Meyberg R."/>
            <person name="Vives C."/>
            <person name="Morata J."/>
            <person name="Symeonidi A."/>
            <person name="Hiss M."/>
            <person name="Muchero W."/>
            <person name="Kamisugi Y."/>
            <person name="Saleh O."/>
            <person name="Blanc G."/>
            <person name="Decker E.L."/>
            <person name="van Gessel N."/>
            <person name="Grimwood J."/>
            <person name="Hayes R.D."/>
            <person name="Graham S.W."/>
            <person name="Gunter L.E."/>
            <person name="McDaniel S.F."/>
            <person name="Hoernstein S.N.W."/>
            <person name="Larsson A."/>
            <person name="Li F.W."/>
            <person name="Perroud P.F."/>
            <person name="Phillips J."/>
            <person name="Ranjan P."/>
            <person name="Rokshar D.S."/>
            <person name="Rothfels C.J."/>
            <person name="Schneider L."/>
            <person name="Shu S."/>
            <person name="Stevenson D.W."/>
            <person name="Thummler F."/>
            <person name="Tillich M."/>
            <person name="Villarreal Aguilar J.C."/>
            <person name="Widiez T."/>
            <person name="Wong G.K."/>
            <person name="Wymore A."/>
            <person name="Zhang Y."/>
            <person name="Zimmer A.D."/>
            <person name="Quatrano R.S."/>
            <person name="Mayer K.F.X."/>
            <person name="Goodstein D."/>
            <person name="Casacuberta J.M."/>
            <person name="Vandepoele K."/>
            <person name="Reski R."/>
            <person name="Cuming A.C."/>
            <person name="Tuskan G.A."/>
            <person name="Maumus F."/>
            <person name="Salse J."/>
            <person name="Schmutz J."/>
            <person name="Rensing S.A."/>
        </authorList>
    </citation>
    <scope>NUCLEOTIDE SEQUENCE [LARGE SCALE GENOMIC DNA]</scope>
    <source>
        <strain evidence="3 4">cv. Gransden 2004</strain>
    </source>
</reference>
<reference evidence="3" key="3">
    <citation type="submission" date="2020-12" db="UniProtKB">
        <authorList>
            <consortium name="EnsemblPlants"/>
        </authorList>
    </citation>
    <scope>IDENTIFICATION</scope>
</reference>
<feature type="compositionally biased region" description="Basic and acidic residues" evidence="1">
    <location>
        <begin position="262"/>
        <end position="271"/>
    </location>
</feature>
<reference evidence="2 4" key="1">
    <citation type="journal article" date="2008" name="Science">
        <title>The Physcomitrella genome reveals evolutionary insights into the conquest of land by plants.</title>
        <authorList>
            <person name="Rensing S."/>
            <person name="Lang D."/>
            <person name="Zimmer A."/>
            <person name="Terry A."/>
            <person name="Salamov A."/>
            <person name="Shapiro H."/>
            <person name="Nishiyama T."/>
            <person name="Perroud P.-F."/>
            <person name="Lindquist E."/>
            <person name="Kamisugi Y."/>
            <person name="Tanahashi T."/>
            <person name="Sakakibara K."/>
            <person name="Fujita T."/>
            <person name="Oishi K."/>
            <person name="Shin-I T."/>
            <person name="Kuroki Y."/>
            <person name="Toyoda A."/>
            <person name="Suzuki Y."/>
            <person name="Hashimoto A."/>
            <person name="Yamaguchi K."/>
            <person name="Sugano A."/>
            <person name="Kohara Y."/>
            <person name="Fujiyama A."/>
            <person name="Anterola A."/>
            <person name="Aoki S."/>
            <person name="Ashton N."/>
            <person name="Barbazuk W.B."/>
            <person name="Barker E."/>
            <person name="Bennetzen J."/>
            <person name="Bezanilla M."/>
            <person name="Blankenship R."/>
            <person name="Cho S.H."/>
            <person name="Dutcher S."/>
            <person name="Estelle M."/>
            <person name="Fawcett J.A."/>
            <person name="Gundlach H."/>
            <person name="Hanada K."/>
            <person name="Heyl A."/>
            <person name="Hicks K.A."/>
            <person name="Hugh J."/>
            <person name="Lohr M."/>
            <person name="Mayer K."/>
            <person name="Melkozernov A."/>
            <person name="Murata T."/>
            <person name="Nelson D."/>
            <person name="Pils B."/>
            <person name="Prigge M."/>
            <person name="Reiss B."/>
            <person name="Renner T."/>
            <person name="Rombauts S."/>
            <person name="Rushton P."/>
            <person name="Sanderfoot A."/>
            <person name="Schween G."/>
            <person name="Shiu S.-H."/>
            <person name="Stueber K."/>
            <person name="Theodoulou F.L."/>
            <person name="Tu H."/>
            <person name="Van de Peer Y."/>
            <person name="Verrier P.J."/>
            <person name="Waters E."/>
            <person name="Wood A."/>
            <person name="Yang L."/>
            <person name="Cove D."/>
            <person name="Cuming A."/>
            <person name="Hasebe M."/>
            <person name="Lucas S."/>
            <person name="Mishler D.B."/>
            <person name="Reski R."/>
            <person name="Grigoriev I."/>
            <person name="Quatrano R.S."/>
            <person name="Boore J.L."/>
        </authorList>
    </citation>
    <scope>NUCLEOTIDE SEQUENCE [LARGE SCALE GENOMIC DNA]</scope>
    <source>
        <strain evidence="3 4">cv. Gransden 2004</strain>
    </source>
</reference>
<name>A9SQC1_PHYPA</name>
<dbReference type="PaxDb" id="3218-PP1S103_139V6.1"/>
<dbReference type="AlphaFoldDB" id="A9SQC1"/>
<feature type="compositionally biased region" description="Basic and acidic residues" evidence="1">
    <location>
        <begin position="172"/>
        <end position="191"/>
    </location>
</feature>
<feature type="compositionally biased region" description="Low complexity" evidence="1">
    <location>
        <begin position="669"/>
        <end position="680"/>
    </location>
</feature>
<proteinExistence type="predicted"/>
<organism evidence="2">
    <name type="scientific">Physcomitrium patens</name>
    <name type="common">Spreading-leaved earth moss</name>
    <name type="synonym">Physcomitrella patens</name>
    <dbReference type="NCBI Taxonomy" id="3218"/>
    <lineage>
        <taxon>Eukaryota</taxon>
        <taxon>Viridiplantae</taxon>
        <taxon>Streptophyta</taxon>
        <taxon>Embryophyta</taxon>
        <taxon>Bryophyta</taxon>
        <taxon>Bryophytina</taxon>
        <taxon>Bryopsida</taxon>
        <taxon>Funariidae</taxon>
        <taxon>Funariales</taxon>
        <taxon>Funariaceae</taxon>
        <taxon>Physcomitrium</taxon>
    </lineage>
</organism>